<organism evidence="8 9">
    <name type="scientific">Thalassospira lohafexi</name>
    <dbReference type="NCBI Taxonomy" id="744227"/>
    <lineage>
        <taxon>Bacteria</taxon>
        <taxon>Pseudomonadati</taxon>
        <taxon>Pseudomonadota</taxon>
        <taxon>Alphaproteobacteria</taxon>
        <taxon>Rhodospirillales</taxon>
        <taxon>Thalassospiraceae</taxon>
        <taxon>Thalassospira</taxon>
    </lineage>
</organism>
<keyword evidence="4" id="KW-0249">Electron transport</keyword>
<comment type="PTM">
    <text evidence="7">Binds 1 heme group per subunit.</text>
</comment>
<dbReference type="SUPFAM" id="SSF47175">
    <property type="entry name" value="Cytochromes"/>
    <property type="match status" value="1"/>
</dbReference>
<name>A0A2N3L6W4_9PROT</name>
<keyword evidence="3 6" id="KW-0479">Metal-binding</keyword>
<feature type="binding site" description="covalent" evidence="7">
    <location>
        <position position="131"/>
    </location>
    <ligand>
        <name>heme c</name>
        <dbReference type="ChEBI" id="CHEBI:61717"/>
    </ligand>
</feature>
<dbReference type="GO" id="GO:0022900">
    <property type="term" value="P:electron transport chain"/>
    <property type="evidence" value="ECO:0007669"/>
    <property type="project" value="InterPro"/>
</dbReference>
<evidence type="ECO:0000313" key="8">
    <source>
        <dbReference type="EMBL" id="PKR58613.1"/>
    </source>
</evidence>
<evidence type="ECO:0000256" key="2">
    <source>
        <dbReference type="ARBA" id="ARBA00022617"/>
    </source>
</evidence>
<evidence type="ECO:0000256" key="7">
    <source>
        <dbReference type="PIRSR" id="PIRSR000027-2"/>
    </source>
</evidence>
<keyword evidence="1" id="KW-0813">Transport</keyword>
<keyword evidence="2 7" id="KW-0349">Heme</keyword>
<evidence type="ECO:0000256" key="4">
    <source>
        <dbReference type="ARBA" id="ARBA00022982"/>
    </source>
</evidence>
<protein>
    <recommendedName>
        <fullName evidence="10">Cytochrome C</fullName>
    </recommendedName>
</protein>
<evidence type="ECO:0000313" key="9">
    <source>
        <dbReference type="Proteomes" id="UP000233332"/>
    </source>
</evidence>
<accession>A0A2N3L6W4</accession>
<gene>
    <name evidence="8" type="ORF">COO92_06975</name>
</gene>
<dbReference type="InterPro" id="IPR002321">
    <property type="entry name" value="Cyt_c_II"/>
</dbReference>
<feature type="binding site" description="axial binding residue" evidence="6">
    <location>
        <position position="132"/>
    </location>
    <ligand>
        <name>heme c</name>
        <dbReference type="ChEBI" id="CHEBI:61717"/>
    </ligand>
    <ligandPart>
        <name>Fe</name>
        <dbReference type="ChEBI" id="CHEBI:18248"/>
    </ligandPart>
</feature>
<dbReference type="Proteomes" id="UP000233332">
    <property type="component" value="Unassembled WGS sequence"/>
</dbReference>
<proteinExistence type="predicted"/>
<dbReference type="GO" id="GO:0005506">
    <property type="term" value="F:iron ion binding"/>
    <property type="evidence" value="ECO:0007669"/>
    <property type="project" value="InterPro"/>
</dbReference>
<reference evidence="8 9" key="1">
    <citation type="submission" date="2017-09" db="EMBL/GenBank/DDBJ databases">
        <title>Biodiversity and function of Thalassospira species in the particle-attached aromatic-hydrocarbon-degrading consortia from the surface seawater of the China South Sea.</title>
        <authorList>
            <person name="Dong C."/>
            <person name="Lai Q."/>
            <person name="Shao Z."/>
        </authorList>
    </citation>
    <scope>NUCLEOTIDE SEQUENCE [LARGE SCALE GENOMIC DNA]</scope>
    <source>
        <strain evidence="8 9">139Z-12</strain>
    </source>
</reference>
<dbReference type="Gene3D" id="1.20.120.10">
    <property type="entry name" value="Cytochrome c/b562"/>
    <property type="match status" value="1"/>
</dbReference>
<dbReference type="GO" id="GO:0042597">
    <property type="term" value="C:periplasmic space"/>
    <property type="evidence" value="ECO:0007669"/>
    <property type="project" value="InterPro"/>
</dbReference>
<feature type="binding site" description="covalent" evidence="7">
    <location>
        <position position="128"/>
    </location>
    <ligand>
        <name>heme c</name>
        <dbReference type="ChEBI" id="CHEBI:61717"/>
    </ligand>
</feature>
<dbReference type="EMBL" id="NXGX01000003">
    <property type="protein sequence ID" value="PKR58613.1"/>
    <property type="molecule type" value="Genomic_DNA"/>
</dbReference>
<dbReference type="PIRSF" id="PIRSF000027">
    <property type="entry name" value="Cytc_c_prime"/>
    <property type="match status" value="1"/>
</dbReference>
<dbReference type="AlphaFoldDB" id="A0A2N3L6W4"/>
<dbReference type="Pfam" id="PF01322">
    <property type="entry name" value="Cytochrom_C_2"/>
    <property type="match status" value="1"/>
</dbReference>
<evidence type="ECO:0000256" key="6">
    <source>
        <dbReference type="PIRSR" id="PIRSR000027-1"/>
    </source>
</evidence>
<dbReference type="InterPro" id="IPR012127">
    <property type="entry name" value="Cyt_c_prime"/>
</dbReference>
<keyword evidence="9" id="KW-1185">Reference proteome</keyword>
<dbReference type="PROSITE" id="PS51009">
    <property type="entry name" value="CYTCII"/>
    <property type="match status" value="1"/>
</dbReference>
<dbReference type="GO" id="GO:0020037">
    <property type="term" value="F:heme binding"/>
    <property type="evidence" value="ECO:0007669"/>
    <property type="project" value="InterPro"/>
</dbReference>
<keyword evidence="5 6" id="KW-0408">Iron</keyword>
<evidence type="ECO:0000256" key="1">
    <source>
        <dbReference type="ARBA" id="ARBA00022448"/>
    </source>
</evidence>
<comment type="caution">
    <text evidence="8">The sequence shown here is derived from an EMBL/GenBank/DDBJ whole genome shotgun (WGS) entry which is preliminary data.</text>
</comment>
<evidence type="ECO:0008006" key="10">
    <source>
        <dbReference type="Google" id="ProtNLM"/>
    </source>
</evidence>
<dbReference type="InterPro" id="IPR010980">
    <property type="entry name" value="Cyt_c/b562"/>
</dbReference>
<sequence length="137" mass="14614">MTASITAIAHEGATGVLKERMDGMKAIGQQVKIMVPMMKGTLPYDPATVAKSASIIESHAGETFTKLFPEGSDKHPSEALPEIWDDWSKFTGLASQLESNAAALKTVAANNGSEDDFKGALGNVLKTCKSCHSNFRE</sequence>
<evidence type="ECO:0000256" key="5">
    <source>
        <dbReference type="ARBA" id="ARBA00023004"/>
    </source>
</evidence>
<evidence type="ECO:0000256" key="3">
    <source>
        <dbReference type="ARBA" id="ARBA00022723"/>
    </source>
</evidence>
<dbReference type="GO" id="GO:0009055">
    <property type="term" value="F:electron transfer activity"/>
    <property type="evidence" value="ECO:0007669"/>
    <property type="project" value="InterPro"/>
</dbReference>